<proteinExistence type="predicted"/>
<evidence type="ECO:0000259" key="1">
    <source>
        <dbReference type="Pfam" id="PF01575"/>
    </source>
</evidence>
<dbReference type="InterPro" id="IPR029069">
    <property type="entry name" value="HotDog_dom_sf"/>
</dbReference>
<sequence>MSEPGVGYSYPPARVSWLKRDVLLFALSIGCTAKELQFLYELHPEFQVFPTYPVILSFKDSTQDVIDFYASEQAVSIPDVPKFDSSRVVDGQRCLKIFKQLPTSSEGKTFEMRKKVVGVYDKGNAGSVLQVQQDLVDIQTNELYAQITVWSFYVGQGNWGGPRGPSMSDIAPPADRKPDAVVKFQTTPETPLLYRLNGDYNPLHATPEPGAAMGFGGVILHGLIAWNISSHAVLSSFGDSKAGNLREFQARFAAPVMPGDRLVIEIWRTGLFDQDGEGEFEELRFVTSVEGGKVALKSGRALVRTRTRSDGGMGSELSKL</sequence>
<comment type="caution">
    <text evidence="3">The sequence shown here is derived from an EMBL/GenBank/DDBJ whole genome shotgun (WGS) entry which is preliminary data.</text>
</comment>
<dbReference type="Pfam" id="PF01575">
    <property type="entry name" value="MaoC_dehydratas"/>
    <property type="match status" value="1"/>
</dbReference>
<reference evidence="3 4" key="1">
    <citation type="submission" date="2024-06" db="EMBL/GenBank/DDBJ databases">
        <title>Complete genome of Phlyctema vagabunda strain 19-DSS-EL-015.</title>
        <authorList>
            <person name="Fiorenzani C."/>
        </authorList>
    </citation>
    <scope>NUCLEOTIDE SEQUENCE [LARGE SCALE GENOMIC DNA]</scope>
    <source>
        <strain evidence="3 4">19-DSS-EL-015</strain>
    </source>
</reference>
<accession>A0ABR4PKT5</accession>
<evidence type="ECO:0000313" key="3">
    <source>
        <dbReference type="EMBL" id="KAL3423941.1"/>
    </source>
</evidence>
<evidence type="ECO:0000259" key="2">
    <source>
        <dbReference type="Pfam" id="PF22622"/>
    </source>
</evidence>
<feature type="domain" description="Peroxisomal multifunctional enzyme type 2-like N-terminal" evidence="2">
    <location>
        <begin position="19"/>
        <end position="155"/>
    </location>
</feature>
<protein>
    <submittedName>
        <fullName evidence="3">Peroxisomal dehydratase</fullName>
    </submittedName>
</protein>
<organism evidence="3 4">
    <name type="scientific">Phlyctema vagabunda</name>
    <dbReference type="NCBI Taxonomy" id="108571"/>
    <lineage>
        <taxon>Eukaryota</taxon>
        <taxon>Fungi</taxon>
        <taxon>Dikarya</taxon>
        <taxon>Ascomycota</taxon>
        <taxon>Pezizomycotina</taxon>
        <taxon>Leotiomycetes</taxon>
        <taxon>Helotiales</taxon>
        <taxon>Dermateaceae</taxon>
        <taxon>Phlyctema</taxon>
    </lineage>
</organism>
<dbReference type="SUPFAM" id="SSF54637">
    <property type="entry name" value="Thioesterase/thiol ester dehydrase-isomerase"/>
    <property type="match status" value="2"/>
</dbReference>
<gene>
    <name evidence="3" type="ORF">PVAG01_05688</name>
</gene>
<dbReference type="PANTHER" id="PTHR13078">
    <property type="entry name" value="PEROXISOMAL MULTIFUNCTIONAL ENZYME TYPE 2-RELATED"/>
    <property type="match status" value="1"/>
</dbReference>
<keyword evidence="4" id="KW-1185">Reference proteome</keyword>
<name>A0ABR4PKT5_9HELO</name>
<dbReference type="EMBL" id="JBFCZG010000004">
    <property type="protein sequence ID" value="KAL3423941.1"/>
    <property type="molecule type" value="Genomic_DNA"/>
</dbReference>
<dbReference type="Gene3D" id="3.10.129.10">
    <property type="entry name" value="Hotdog Thioesterase"/>
    <property type="match status" value="2"/>
</dbReference>
<dbReference type="CDD" id="cd03448">
    <property type="entry name" value="HDE_HSD"/>
    <property type="match status" value="1"/>
</dbReference>
<feature type="domain" description="MaoC-like" evidence="1">
    <location>
        <begin position="172"/>
        <end position="275"/>
    </location>
</feature>
<dbReference type="InterPro" id="IPR002539">
    <property type="entry name" value="MaoC-like_dom"/>
</dbReference>
<dbReference type="PANTHER" id="PTHR13078:SF57">
    <property type="entry name" value="DEHYDRATASE, PUTATIVE (AFU_ORTHOLOGUE AFUA_5G00640)-RELATED"/>
    <property type="match status" value="1"/>
</dbReference>
<dbReference type="Pfam" id="PF22622">
    <property type="entry name" value="MFE-2_hydrat-2_N"/>
    <property type="match status" value="1"/>
</dbReference>
<evidence type="ECO:0000313" key="4">
    <source>
        <dbReference type="Proteomes" id="UP001629113"/>
    </source>
</evidence>
<dbReference type="Proteomes" id="UP001629113">
    <property type="component" value="Unassembled WGS sequence"/>
</dbReference>
<dbReference type="InterPro" id="IPR054357">
    <property type="entry name" value="MFE-2_N"/>
</dbReference>